<dbReference type="PANTHER" id="PTHR46663">
    <property type="entry name" value="DIGUANYLATE CYCLASE DGCT-RELATED"/>
    <property type="match status" value="1"/>
</dbReference>
<comment type="caution">
    <text evidence="3">The sequence shown here is derived from an EMBL/GenBank/DDBJ whole genome shotgun (WGS) entry which is preliminary data.</text>
</comment>
<dbReference type="CDD" id="cd01949">
    <property type="entry name" value="GGDEF"/>
    <property type="match status" value="1"/>
</dbReference>
<dbReference type="InterPro" id="IPR029787">
    <property type="entry name" value="Nucleotide_cyclase"/>
</dbReference>
<evidence type="ECO:0000256" key="1">
    <source>
        <dbReference type="SAM" id="Phobius"/>
    </source>
</evidence>
<dbReference type="SMART" id="SM00267">
    <property type="entry name" value="GGDEF"/>
    <property type="match status" value="1"/>
</dbReference>
<dbReference type="InterPro" id="IPR043128">
    <property type="entry name" value="Rev_trsase/Diguanyl_cyclase"/>
</dbReference>
<accession>A0A2K2UD72</accession>
<dbReference type="Pfam" id="PF00990">
    <property type="entry name" value="GGDEF"/>
    <property type="match status" value="1"/>
</dbReference>
<dbReference type="AlphaFoldDB" id="A0A2K2UD72"/>
<keyword evidence="1" id="KW-0472">Membrane</keyword>
<dbReference type="PANTHER" id="PTHR46663:SF2">
    <property type="entry name" value="GGDEF DOMAIN-CONTAINING PROTEIN"/>
    <property type="match status" value="1"/>
</dbReference>
<dbReference type="Gene3D" id="3.30.70.270">
    <property type="match status" value="1"/>
</dbReference>
<proteinExistence type="predicted"/>
<dbReference type="SUPFAM" id="SSF55073">
    <property type="entry name" value="Nucleotide cyclase"/>
    <property type="match status" value="1"/>
</dbReference>
<keyword evidence="1" id="KW-0812">Transmembrane</keyword>
<feature type="domain" description="GGDEF" evidence="2">
    <location>
        <begin position="381"/>
        <end position="514"/>
    </location>
</feature>
<keyword evidence="4" id="KW-1185">Reference proteome</keyword>
<organism evidence="3 4">
    <name type="scientific">Enteroscipio rubneri</name>
    <dbReference type="NCBI Taxonomy" id="2070686"/>
    <lineage>
        <taxon>Bacteria</taxon>
        <taxon>Bacillati</taxon>
        <taxon>Actinomycetota</taxon>
        <taxon>Coriobacteriia</taxon>
        <taxon>Eggerthellales</taxon>
        <taxon>Eggerthellaceae</taxon>
        <taxon>Enteroscipio</taxon>
    </lineage>
</organism>
<name>A0A2K2UD72_9ACTN</name>
<dbReference type="RefSeq" id="WP_103264349.1">
    <property type="nucleotide sequence ID" value="NZ_CABMLE010000002.1"/>
</dbReference>
<reference evidence="4" key="1">
    <citation type="submission" date="2018-01" db="EMBL/GenBank/DDBJ databases">
        <title>Rubneribacter badeniensis gen. nov., sp. nov., and Colonibacter rubneri, gen. nov., sp. nov., WGS of new members of the Eggerthellaceae.</title>
        <authorList>
            <person name="Danylec N."/>
            <person name="Stoll D.A."/>
            <person name="Doetsch A."/>
            <person name="Kulling S.E."/>
            <person name="Huch M."/>
        </authorList>
    </citation>
    <scope>NUCLEOTIDE SEQUENCE [LARGE SCALE GENOMIC DNA]</scope>
    <source>
        <strain evidence="4">ResAG-96</strain>
    </source>
</reference>
<protein>
    <submittedName>
        <fullName evidence="3">GGDEF domain-containing protein</fullName>
    </submittedName>
</protein>
<evidence type="ECO:0000313" key="3">
    <source>
        <dbReference type="EMBL" id="PNV68281.1"/>
    </source>
</evidence>
<dbReference type="NCBIfam" id="TIGR00254">
    <property type="entry name" value="GGDEF"/>
    <property type="match status" value="1"/>
</dbReference>
<feature type="transmembrane region" description="Helical" evidence="1">
    <location>
        <begin position="285"/>
        <end position="307"/>
    </location>
</feature>
<dbReference type="PROSITE" id="PS50887">
    <property type="entry name" value="GGDEF"/>
    <property type="match status" value="1"/>
</dbReference>
<sequence>MAEDSSTSRGRSRFSFRRMAVCGVLLALASVVAVCLTGAVIAVYDMQHEADVTLAAAQPRIEDRIDETFKLLETLSEHPTLSDPDVDVMEKVNLVDAVNEHFGFFLLCYVDEDINVWDATGAASLASRSHMQRVYSTGQRYVTDSFVAGADGTTLNYTIIVPLRDEQGAMTGSVFASIYFDEIMAMLDDSLASSYVKSLVIGGKGQVMSATSGFVYDDPFLDPIRDSIAFGMTADTVQSELLALNPVSFWTVNGLDVKYYTVAPIAETEWDAVCVTSFWEAYSKVMWAISPLALVAVVLIATAFLIIRRSFMRQMQEARTLERSVSELQKKLYSDDQPADAGIADILELTSSGLSDGLTGTMTRSVFASRLQNVLENADDGIYALCFIDLDDFKHVNDTFGHATGDVALKSVGYLLREYERRYDGLVGRYGGDEFTLLMTDFDDRSELYRVLEELTSSLHADVQTTGSAFSVHCSVGVSVWDHQASADELMKQADSALYRVKQRGKESFCIYQDEERS</sequence>
<dbReference type="OrthoDB" id="8526884at2"/>
<evidence type="ECO:0000259" key="2">
    <source>
        <dbReference type="PROSITE" id="PS50887"/>
    </source>
</evidence>
<evidence type="ECO:0000313" key="4">
    <source>
        <dbReference type="Proteomes" id="UP000236197"/>
    </source>
</evidence>
<dbReference type="InterPro" id="IPR052163">
    <property type="entry name" value="DGC-Regulatory_Protein"/>
</dbReference>
<dbReference type="Proteomes" id="UP000236197">
    <property type="component" value="Unassembled WGS sequence"/>
</dbReference>
<gene>
    <name evidence="3" type="ORF">C2L71_03195</name>
</gene>
<dbReference type="EMBL" id="PPEK01000002">
    <property type="protein sequence ID" value="PNV68281.1"/>
    <property type="molecule type" value="Genomic_DNA"/>
</dbReference>
<keyword evidence="1" id="KW-1133">Transmembrane helix</keyword>
<dbReference type="InterPro" id="IPR000160">
    <property type="entry name" value="GGDEF_dom"/>
</dbReference>
<feature type="transmembrane region" description="Helical" evidence="1">
    <location>
        <begin position="21"/>
        <end position="44"/>
    </location>
</feature>